<evidence type="ECO:0000313" key="5">
    <source>
        <dbReference type="Ensembl" id="ENSNPEP00000000075.1"/>
    </source>
</evidence>
<keyword evidence="3" id="KW-0106">Calcium</keyword>
<reference evidence="5" key="1">
    <citation type="submission" date="2025-08" db="UniProtKB">
        <authorList>
            <consortium name="Ensembl"/>
        </authorList>
    </citation>
    <scope>IDENTIFICATION</scope>
</reference>
<dbReference type="SUPFAM" id="SSF47473">
    <property type="entry name" value="EF-hand"/>
    <property type="match status" value="1"/>
</dbReference>
<dbReference type="PANTHER" id="PTHR11639:SF134">
    <property type="entry name" value="PROTEIN S100-A1-RELATED"/>
    <property type="match status" value="1"/>
</dbReference>
<reference evidence="5" key="2">
    <citation type="submission" date="2025-09" db="UniProtKB">
        <authorList>
            <consortium name="Ensembl"/>
        </authorList>
    </citation>
    <scope>IDENTIFICATION</scope>
</reference>
<dbReference type="Pfam" id="PF01023">
    <property type="entry name" value="S_100"/>
    <property type="match status" value="1"/>
</dbReference>
<feature type="domain" description="EF-hand" evidence="4">
    <location>
        <begin position="60"/>
        <end position="95"/>
    </location>
</feature>
<evidence type="ECO:0000256" key="3">
    <source>
        <dbReference type="ARBA" id="ARBA00022837"/>
    </source>
</evidence>
<evidence type="ECO:0000256" key="1">
    <source>
        <dbReference type="ARBA" id="ARBA00007323"/>
    </source>
</evidence>
<dbReference type="InterPro" id="IPR013787">
    <property type="entry name" value="S100_Ca-bd_sub"/>
</dbReference>
<proteinExistence type="inferred from homology"/>
<dbReference type="PROSITE" id="PS50222">
    <property type="entry name" value="EF_HAND_2"/>
    <property type="match status" value="1"/>
</dbReference>
<keyword evidence="2" id="KW-0479">Metal-binding</keyword>
<evidence type="ECO:0000256" key="2">
    <source>
        <dbReference type="ARBA" id="ARBA00022723"/>
    </source>
</evidence>
<dbReference type="PANTHER" id="PTHR11639">
    <property type="entry name" value="S100 CALCIUM-BINDING PROTEIN"/>
    <property type="match status" value="1"/>
</dbReference>
<dbReference type="PROSITE" id="PS00018">
    <property type="entry name" value="EF_HAND_1"/>
    <property type="match status" value="1"/>
</dbReference>
<dbReference type="GO" id="GO:0070062">
    <property type="term" value="C:extracellular exosome"/>
    <property type="evidence" value="ECO:0007669"/>
    <property type="project" value="TreeGrafter"/>
</dbReference>
<name>A0A8C7E7R4_NOTPE</name>
<gene>
    <name evidence="5" type="primary">LOC112954107</name>
</gene>
<dbReference type="InterPro" id="IPR011992">
    <property type="entry name" value="EF-hand-dom_pair"/>
</dbReference>
<dbReference type="AlphaFoldDB" id="A0A8C7E7R4"/>
<accession>A0A8C7E7R4</accession>
<comment type="similarity">
    <text evidence="1">Belongs to the S-100 family.</text>
</comment>
<protein>
    <submittedName>
        <fullName evidence="5">Protein S100-A7-like</fullName>
    </submittedName>
</protein>
<dbReference type="Proteomes" id="UP000694420">
    <property type="component" value="Unplaced"/>
</dbReference>
<dbReference type="GO" id="GO:0005737">
    <property type="term" value="C:cytoplasm"/>
    <property type="evidence" value="ECO:0007669"/>
    <property type="project" value="TreeGrafter"/>
</dbReference>
<organism evidence="5 6">
    <name type="scientific">Nothoprocta perdicaria</name>
    <name type="common">Chilean tinamou</name>
    <name type="synonym">Crypturus perdicarius</name>
    <dbReference type="NCBI Taxonomy" id="30464"/>
    <lineage>
        <taxon>Eukaryota</taxon>
        <taxon>Metazoa</taxon>
        <taxon>Chordata</taxon>
        <taxon>Craniata</taxon>
        <taxon>Vertebrata</taxon>
        <taxon>Euteleostomi</taxon>
        <taxon>Archelosauria</taxon>
        <taxon>Archosauria</taxon>
        <taxon>Dinosauria</taxon>
        <taxon>Saurischia</taxon>
        <taxon>Theropoda</taxon>
        <taxon>Coelurosauria</taxon>
        <taxon>Aves</taxon>
        <taxon>Palaeognathae</taxon>
        <taxon>Tinamiformes</taxon>
        <taxon>Tinamidae</taxon>
        <taxon>Nothoprocta</taxon>
    </lineage>
</organism>
<sequence length="111" mass="12351">MSVAATSLSQPRRLPGNCSMETALKTIVDVYHRYSARQGELDLLSSQDFQQLLTEQAPTFLAACVSALFKETDVNRDRELSFEEFCIVLAKLADDAHRISHGSERCGQEAD</sequence>
<dbReference type="Ensembl" id="ENSNPET00000000075.1">
    <property type="protein sequence ID" value="ENSNPEP00000000075.1"/>
    <property type="gene ID" value="ENSNPEG00000000090.1"/>
</dbReference>
<dbReference type="Gene3D" id="1.10.238.10">
    <property type="entry name" value="EF-hand"/>
    <property type="match status" value="1"/>
</dbReference>
<dbReference type="InterPro" id="IPR018247">
    <property type="entry name" value="EF_Hand_1_Ca_BS"/>
</dbReference>
<dbReference type="SMART" id="SM01394">
    <property type="entry name" value="S_100"/>
    <property type="match status" value="1"/>
</dbReference>
<dbReference type="GO" id="GO:0043542">
    <property type="term" value="P:endothelial cell migration"/>
    <property type="evidence" value="ECO:0007669"/>
    <property type="project" value="TreeGrafter"/>
</dbReference>
<dbReference type="GO" id="GO:0048306">
    <property type="term" value="F:calcium-dependent protein binding"/>
    <property type="evidence" value="ECO:0007669"/>
    <property type="project" value="TreeGrafter"/>
</dbReference>
<dbReference type="GO" id="GO:0005509">
    <property type="term" value="F:calcium ion binding"/>
    <property type="evidence" value="ECO:0007669"/>
    <property type="project" value="InterPro"/>
</dbReference>
<keyword evidence="6" id="KW-1185">Reference proteome</keyword>
<evidence type="ECO:0000259" key="4">
    <source>
        <dbReference type="PROSITE" id="PS50222"/>
    </source>
</evidence>
<dbReference type="InterPro" id="IPR002048">
    <property type="entry name" value="EF_hand_dom"/>
</dbReference>
<evidence type="ECO:0000313" key="6">
    <source>
        <dbReference type="Proteomes" id="UP000694420"/>
    </source>
</evidence>